<accession>A0A8A4TQM1</accession>
<evidence type="ECO:0000256" key="3">
    <source>
        <dbReference type="ARBA" id="ARBA00022679"/>
    </source>
</evidence>
<evidence type="ECO:0000313" key="11">
    <source>
        <dbReference type="Proteomes" id="UP000663929"/>
    </source>
</evidence>
<keyword evidence="11" id="KW-1185">Reference proteome</keyword>
<gene>
    <name evidence="10" type="ORF">J3U87_02420</name>
</gene>
<keyword evidence="7 8" id="KW-0472">Membrane</keyword>
<proteinExistence type="predicted"/>
<feature type="domain" description="Glycosyltransferase 2-like" evidence="9">
    <location>
        <begin position="16"/>
        <end position="179"/>
    </location>
</feature>
<dbReference type="InterPro" id="IPR029044">
    <property type="entry name" value="Nucleotide-diphossugar_trans"/>
</dbReference>
<dbReference type="InterPro" id="IPR050256">
    <property type="entry name" value="Glycosyltransferase_2"/>
</dbReference>
<dbReference type="PANTHER" id="PTHR48090:SF3">
    <property type="entry name" value="UNDECAPRENYL-PHOSPHATE 4-DEOXY-4-FORMAMIDO-L-ARABINOSE TRANSFERASE"/>
    <property type="match status" value="1"/>
</dbReference>
<dbReference type="RefSeq" id="WP_237381430.1">
    <property type="nucleotide sequence ID" value="NZ_CP071793.1"/>
</dbReference>
<keyword evidence="3" id="KW-0808">Transferase</keyword>
<sequence length="318" mass="35984">MPEQRNPTSQKVEALSLVVAVFNDRDLLPQSGLKLAEALAESNLDWELIFVDDFSKDSSFDLLQSIRTRWPDRIKTLRLARNYGQHVALYAGMSHAEKPWILTFDLDYAPAIHALDDILDQVPLRQADLVNVSRLGQRKQSMVRSFGSWFFGSLANRVTGKPMADPLSSIKLVARSIFQQGRLYGEQRQFLAPLALKLADQPVELSVELPPKRGRSSFGSEQLVRLALDFVLAFFPMLFTRLLIWSIALGLSSVAAGGLYLVLRLFGWIDPSTHFQVICLTLTALSIHGVLMALIGEYQVRIHRLLYQQEFFRLEEDP</sequence>
<keyword evidence="4 8" id="KW-0812">Transmembrane</keyword>
<evidence type="ECO:0000256" key="1">
    <source>
        <dbReference type="ARBA" id="ARBA00022475"/>
    </source>
</evidence>
<evidence type="ECO:0000259" key="9">
    <source>
        <dbReference type="Pfam" id="PF00535"/>
    </source>
</evidence>
<dbReference type="GO" id="GO:0005886">
    <property type="term" value="C:plasma membrane"/>
    <property type="evidence" value="ECO:0007669"/>
    <property type="project" value="TreeGrafter"/>
</dbReference>
<dbReference type="Proteomes" id="UP000663929">
    <property type="component" value="Chromosome"/>
</dbReference>
<dbReference type="InterPro" id="IPR001173">
    <property type="entry name" value="Glyco_trans_2-like"/>
</dbReference>
<dbReference type="Pfam" id="PF00535">
    <property type="entry name" value="Glycos_transf_2"/>
    <property type="match status" value="1"/>
</dbReference>
<protein>
    <submittedName>
        <fullName evidence="10">Glycosyltransferase</fullName>
    </submittedName>
</protein>
<dbReference type="Gene3D" id="3.90.550.10">
    <property type="entry name" value="Spore Coat Polysaccharide Biosynthesis Protein SpsA, Chain A"/>
    <property type="match status" value="1"/>
</dbReference>
<dbReference type="PANTHER" id="PTHR48090">
    <property type="entry name" value="UNDECAPRENYL-PHOSPHATE 4-DEOXY-4-FORMAMIDO-L-ARABINOSE TRANSFERASE-RELATED"/>
    <property type="match status" value="1"/>
</dbReference>
<dbReference type="GO" id="GO:0009103">
    <property type="term" value="P:lipopolysaccharide biosynthetic process"/>
    <property type="evidence" value="ECO:0007669"/>
    <property type="project" value="UniProtKB-KW"/>
</dbReference>
<dbReference type="EMBL" id="CP071793">
    <property type="protein sequence ID" value="QTD51298.1"/>
    <property type="molecule type" value="Genomic_DNA"/>
</dbReference>
<evidence type="ECO:0000313" key="10">
    <source>
        <dbReference type="EMBL" id="QTD51298.1"/>
    </source>
</evidence>
<evidence type="ECO:0000256" key="2">
    <source>
        <dbReference type="ARBA" id="ARBA00022676"/>
    </source>
</evidence>
<name>A0A8A4TQM1_SULCO</name>
<dbReference type="GO" id="GO:0099621">
    <property type="term" value="F:undecaprenyl-phosphate 4-deoxy-4-formamido-L-arabinose transferase activity"/>
    <property type="evidence" value="ECO:0007669"/>
    <property type="project" value="TreeGrafter"/>
</dbReference>
<feature type="transmembrane region" description="Helical" evidence="8">
    <location>
        <begin position="275"/>
        <end position="295"/>
    </location>
</feature>
<dbReference type="AlphaFoldDB" id="A0A8A4TQM1"/>
<evidence type="ECO:0000256" key="6">
    <source>
        <dbReference type="ARBA" id="ARBA00022989"/>
    </source>
</evidence>
<organism evidence="10 11">
    <name type="scientific">Sulfidibacter corallicola</name>
    <dbReference type="NCBI Taxonomy" id="2818388"/>
    <lineage>
        <taxon>Bacteria</taxon>
        <taxon>Pseudomonadati</taxon>
        <taxon>Acidobacteriota</taxon>
        <taxon>Holophagae</taxon>
        <taxon>Acanthopleuribacterales</taxon>
        <taxon>Acanthopleuribacteraceae</taxon>
        <taxon>Sulfidibacter</taxon>
    </lineage>
</organism>
<evidence type="ECO:0000256" key="5">
    <source>
        <dbReference type="ARBA" id="ARBA00022985"/>
    </source>
</evidence>
<evidence type="ECO:0000256" key="8">
    <source>
        <dbReference type="SAM" id="Phobius"/>
    </source>
</evidence>
<keyword evidence="5" id="KW-0448">Lipopolysaccharide biosynthesis</keyword>
<reference evidence="10" key="1">
    <citation type="submission" date="2021-03" db="EMBL/GenBank/DDBJ databases">
        <title>Acanthopleuribacteraceae sp. M133.</title>
        <authorList>
            <person name="Wang G."/>
        </authorList>
    </citation>
    <scope>NUCLEOTIDE SEQUENCE</scope>
    <source>
        <strain evidence="10">M133</strain>
    </source>
</reference>
<keyword evidence="6 8" id="KW-1133">Transmembrane helix</keyword>
<dbReference type="SUPFAM" id="SSF53448">
    <property type="entry name" value="Nucleotide-diphospho-sugar transferases"/>
    <property type="match status" value="1"/>
</dbReference>
<feature type="transmembrane region" description="Helical" evidence="8">
    <location>
        <begin position="242"/>
        <end position="263"/>
    </location>
</feature>
<evidence type="ECO:0000256" key="4">
    <source>
        <dbReference type="ARBA" id="ARBA00022692"/>
    </source>
</evidence>
<keyword evidence="2" id="KW-0328">Glycosyltransferase</keyword>
<dbReference type="KEGG" id="scor:J3U87_02420"/>
<keyword evidence="1" id="KW-1003">Cell membrane</keyword>
<evidence type="ECO:0000256" key="7">
    <source>
        <dbReference type="ARBA" id="ARBA00023136"/>
    </source>
</evidence>